<dbReference type="GO" id="GO:0016757">
    <property type="term" value="F:glycosyltransferase activity"/>
    <property type="evidence" value="ECO:0007669"/>
    <property type="project" value="InterPro"/>
</dbReference>
<dbReference type="PANTHER" id="PTHR46401">
    <property type="entry name" value="GLYCOSYLTRANSFERASE WBBK-RELATED"/>
    <property type="match status" value="1"/>
</dbReference>
<gene>
    <name evidence="3" type="ORF">B0I26_10126</name>
</gene>
<dbReference type="AlphaFoldDB" id="A0A327YTM1"/>
<name>A0A327YTM1_9BACL</name>
<dbReference type="Proteomes" id="UP000248555">
    <property type="component" value="Unassembled WGS sequence"/>
</dbReference>
<keyword evidence="1 3" id="KW-0808">Transferase</keyword>
<dbReference type="SUPFAM" id="SSF53756">
    <property type="entry name" value="UDP-Glycosyltransferase/glycogen phosphorylase"/>
    <property type="match status" value="1"/>
</dbReference>
<organism evidence="3 4">
    <name type="scientific">Paranoxybacillus vitaminiphilus</name>
    <dbReference type="NCBI Taxonomy" id="581036"/>
    <lineage>
        <taxon>Bacteria</taxon>
        <taxon>Bacillati</taxon>
        <taxon>Bacillota</taxon>
        <taxon>Bacilli</taxon>
        <taxon>Bacillales</taxon>
        <taxon>Anoxybacillaceae</taxon>
        <taxon>Paranoxybacillus</taxon>
    </lineage>
</organism>
<dbReference type="RefSeq" id="WP_111643454.1">
    <property type="nucleotide sequence ID" value="NZ_QLMH01000001.1"/>
</dbReference>
<keyword evidence="4" id="KW-1185">Reference proteome</keyword>
<dbReference type="CDD" id="cd03801">
    <property type="entry name" value="GT4_PimA-like"/>
    <property type="match status" value="1"/>
</dbReference>
<dbReference type="Gene3D" id="3.40.50.2000">
    <property type="entry name" value="Glycogen Phosphorylase B"/>
    <property type="match status" value="2"/>
</dbReference>
<evidence type="ECO:0000256" key="1">
    <source>
        <dbReference type="ARBA" id="ARBA00022679"/>
    </source>
</evidence>
<evidence type="ECO:0000313" key="4">
    <source>
        <dbReference type="Proteomes" id="UP000248555"/>
    </source>
</evidence>
<dbReference type="EMBL" id="QLMH01000001">
    <property type="protein sequence ID" value="RAK23075.1"/>
    <property type="molecule type" value="Genomic_DNA"/>
</dbReference>
<accession>A0A327YTM1</accession>
<evidence type="ECO:0000259" key="2">
    <source>
        <dbReference type="Pfam" id="PF00534"/>
    </source>
</evidence>
<evidence type="ECO:0000313" key="3">
    <source>
        <dbReference type="EMBL" id="RAK23075.1"/>
    </source>
</evidence>
<sequence length="367" mass="42345">MKILVIWRLLTVGGVNAGWRNRAIYFKKHGITAEFLYCKDLGGMHMMKDIAPVYLTTDEQVIHEILTKNDYDAIIVVDTSKAYDWLAKADYKGPVIIEARTPEIMKLKRNLEGCHQIQPQKFIVPSQHQKRVLSILVNESAPIEVIYNGLDTSFFRPLENEEVHVQKEPIAPSNKKVVAYIGRLDVRKNWRLLLKIAELVKKEREDIEFWVIGGAKSVERQQFEDERKKQNLTDIIRWFPVVPYHEMPHVYAKIRQSGGCTVATTRAESFGNTFIESMACGVPVVAPNVSSIPEIVTDKKTGYLFREEHIRGAAEQIYRIVDHQERYEKLSKSARERVEQMFSISHCANRYIEVLQEVTRKGTEDES</sequence>
<comment type="caution">
    <text evidence="3">The sequence shown here is derived from an EMBL/GenBank/DDBJ whole genome shotgun (WGS) entry which is preliminary data.</text>
</comment>
<protein>
    <submittedName>
        <fullName evidence="3">Glycosyl transferase family 1</fullName>
    </submittedName>
</protein>
<proteinExistence type="predicted"/>
<dbReference type="PANTHER" id="PTHR46401:SF2">
    <property type="entry name" value="GLYCOSYLTRANSFERASE WBBK-RELATED"/>
    <property type="match status" value="1"/>
</dbReference>
<dbReference type="GO" id="GO:0009103">
    <property type="term" value="P:lipopolysaccharide biosynthetic process"/>
    <property type="evidence" value="ECO:0007669"/>
    <property type="project" value="TreeGrafter"/>
</dbReference>
<reference evidence="3 4" key="1">
    <citation type="submission" date="2018-06" db="EMBL/GenBank/DDBJ databases">
        <title>Genomic Encyclopedia of Type Strains, Phase III (KMG-III): the genomes of soil and plant-associated and newly described type strains.</title>
        <authorList>
            <person name="Whitman W."/>
        </authorList>
    </citation>
    <scope>NUCLEOTIDE SEQUENCE [LARGE SCALE GENOMIC DNA]</scope>
    <source>
        <strain evidence="3 4">CGMCC 1.8979</strain>
    </source>
</reference>
<dbReference type="OrthoDB" id="158463at2"/>
<dbReference type="InterPro" id="IPR001296">
    <property type="entry name" value="Glyco_trans_1"/>
</dbReference>
<dbReference type="Pfam" id="PF00534">
    <property type="entry name" value="Glycos_transf_1"/>
    <property type="match status" value="1"/>
</dbReference>
<feature type="domain" description="Glycosyl transferase family 1" evidence="2">
    <location>
        <begin position="169"/>
        <end position="337"/>
    </location>
</feature>